<evidence type="ECO:0000256" key="6">
    <source>
        <dbReference type="ARBA" id="ARBA00023242"/>
    </source>
</evidence>
<feature type="compositionally biased region" description="Basic and acidic residues" evidence="8">
    <location>
        <begin position="402"/>
        <end position="412"/>
    </location>
</feature>
<comment type="similarity">
    <text evidence="4">Belongs to the huntingtin family.</text>
</comment>
<comment type="subcellular location">
    <subcellularLocation>
        <location evidence="3">Cytoplasm</location>
    </subcellularLocation>
    <subcellularLocation>
        <location evidence="2">Nucleus</location>
    </subcellularLocation>
</comment>
<evidence type="ECO:0000256" key="5">
    <source>
        <dbReference type="ARBA" id="ARBA00022490"/>
    </source>
</evidence>
<dbReference type="InterPro" id="IPR048413">
    <property type="entry name" value="Htt_C-HEAT_rpt"/>
</dbReference>
<dbReference type="EMBL" id="GBFC01000096">
    <property type="protein sequence ID" value="JAC59242.1"/>
    <property type="molecule type" value="mRNA"/>
</dbReference>
<dbReference type="InterPro" id="IPR000091">
    <property type="entry name" value="Huntingtin"/>
</dbReference>
<dbReference type="Gene3D" id="1.25.10.10">
    <property type="entry name" value="Leucine-rich Repeat Variant"/>
    <property type="match status" value="2"/>
</dbReference>
<reference evidence="9" key="1">
    <citation type="submission" date="2014-05" db="EMBL/GenBank/DDBJ databases">
        <title>Assembled transcriptome sequences from leg hypodermis of the spider Cupiennius salei.</title>
        <authorList>
            <person name="French A.S."/>
            <person name="Li A.W."/>
            <person name="Meisner S."/>
            <person name="Torkkeli P.H."/>
        </authorList>
    </citation>
    <scope>NUCLEOTIDE SEQUENCE</scope>
    <source>
        <tissue evidence="9">Leg</tissue>
    </source>
</reference>
<evidence type="ECO:0000256" key="3">
    <source>
        <dbReference type="ARBA" id="ARBA00004496"/>
    </source>
</evidence>
<dbReference type="PANTHER" id="PTHR10170">
    <property type="entry name" value="HUNTINGTON DISEASE PROTEIN"/>
    <property type="match status" value="1"/>
</dbReference>
<dbReference type="InterPro" id="IPR028426">
    <property type="entry name" value="Huntingtin_fam"/>
</dbReference>
<dbReference type="GO" id="GO:0005737">
    <property type="term" value="C:cytoplasm"/>
    <property type="evidence" value="ECO:0007669"/>
    <property type="project" value="UniProtKB-SubCell"/>
</dbReference>
<dbReference type="InterPro" id="IPR021133">
    <property type="entry name" value="HEAT_type_2"/>
</dbReference>
<comment type="function">
    <text evidence="1">May play a role in microtubule-mediated transport or vesicle function.</text>
</comment>
<dbReference type="InterPro" id="IPR048411">
    <property type="entry name" value="Htt_N_HEAT_rpt-1"/>
</dbReference>
<dbReference type="PANTHER" id="PTHR10170:SF10">
    <property type="entry name" value="HUNTINGTIN"/>
    <property type="match status" value="1"/>
</dbReference>
<dbReference type="GO" id="GO:0005634">
    <property type="term" value="C:nucleus"/>
    <property type="evidence" value="ECO:0007669"/>
    <property type="project" value="UniProtKB-SubCell"/>
</dbReference>
<feature type="repeat" description="HEAT" evidence="7">
    <location>
        <begin position="737"/>
        <end position="767"/>
    </location>
</feature>
<evidence type="ECO:0000256" key="4">
    <source>
        <dbReference type="ARBA" id="ARBA00007153"/>
    </source>
</evidence>
<feature type="region of interest" description="Disordered" evidence="8">
    <location>
        <begin position="402"/>
        <end position="437"/>
    </location>
</feature>
<evidence type="ECO:0000256" key="1">
    <source>
        <dbReference type="ARBA" id="ARBA00002907"/>
    </source>
</evidence>
<protein>
    <submittedName>
        <fullName evidence="9">Putative huntingtin</fullName>
    </submittedName>
</protein>
<dbReference type="Pfam" id="PF20927">
    <property type="entry name" value="Htt_C-HEAT"/>
    <property type="match status" value="2"/>
</dbReference>
<gene>
    <name evidence="9" type="primary">CSH_0439</name>
</gene>
<evidence type="ECO:0000256" key="2">
    <source>
        <dbReference type="ARBA" id="ARBA00004123"/>
    </source>
</evidence>
<evidence type="ECO:0000256" key="8">
    <source>
        <dbReference type="SAM" id="MobiDB-lite"/>
    </source>
</evidence>
<keyword evidence="5" id="KW-0963">Cytoplasm</keyword>
<dbReference type="Pfam" id="PF20925">
    <property type="entry name" value="Htt_bridge"/>
    <property type="match status" value="1"/>
</dbReference>
<name>A0A061QFU3_CUPSA</name>
<evidence type="ECO:0000313" key="9">
    <source>
        <dbReference type="EMBL" id="JAC59242.1"/>
    </source>
</evidence>
<organism evidence="9">
    <name type="scientific">Cupiennius salei</name>
    <name type="common">American wandering spider</name>
    <dbReference type="NCBI Taxonomy" id="6928"/>
    <lineage>
        <taxon>Eukaryota</taxon>
        <taxon>Metazoa</taxon>
        <taxon>Ecdysozoa</taxon>
        <taxon>Arthropoda</taxon>
        <taxon>Chelicerata</taxon>
        <taxon>Arachnida</taxon>
        <taxon>Araneae</taxon>
        <taxon>Araneomorphae</taxon>
        <taxon>Entelegynae</taxon>
        <taxon>Lycosoidea</taxon>
        <taxon>Ctenidae</taxon>
        <taxon>Cupiennius</taxon>
    </lineage>
</organism>
<dbReference type="PRINTS" id="PR00375">
    <property type="entry name" value="HUNTINGTIN"/>
</dbReference>
<dbReference type="PROSITE" id="PS50077">
    <property type="entry name" value="HEAT_REPEAT"/>
    <property type="match status" value="1"/>
</dbReference>
<dbReference type="InterPro" id="IPR024613">
    <property type="entry name" value="Huntingtin_N_HEAT_rpt-2"/>
</dbReference>
<sequence>MIATTMATMDKLMKALEALKVTQPPSSSEDAILPKKKELSTSAKDKILHCSTVADAICSPTLRTTADFPKVLGLAMDTFMWCCDDENSDVRLMADECLNRTIKTLLDSHLSRLLVELFKEIKKDGPARSLRAALSRFGDICHLMRPQKCRPYTVNLVPALAKICQRKDEEAVQETLAIVITKVMPVLGQFTNDKDIKMLLKAFLPNLSVNSAIVRRAAATSLTCICQHSRRPSSFYSWMLSALFELILPVQEERPVYITLGVLLCLRHLVPHLSDAMSSQNFKGNVSIIQNEEDMWVTKEQILKVYEITLHFAHHSDHNVITATLETLYQLLKCAPKVLQLALVSSSGITKSLIYVSDMPRLSRVMSESQSSVIPSSASIDESVLEDEHDIYIVEKKTEDTITVSSHDESRSNYEPATDGSSSIDGESEDVSEQSSTKFHQNIDENYFTTKSAGSNLSGTPKRTPFLKKGASDENFLDTDDEFWDQNSVVPSPGPLLKVEFKVGNIGTFTDADVPLKYCIRLLCSSFLLSGSPGSCIPDRNVRISIKSLALGCLSNIFSLYPSGFFLPLHVNLLGSDTASDEQYVWDVTLYGAHSDPHIRGQTAIMIGHFLGRALREAGGWWTKWLSSFNSSCAPCIEKLLALLTSVVEDDSSVASKLGLVGLKQCLNVLLNSHNALESLPLLETLLKVKDNAYWLSKVELTEVISSISFKVVYYLESRRTTDCSLSRNTCYQDRILNDVLIPLLGDEDYRVRQAAATALVRLVPKLYYPIDHPNKDPITAIAKEDIDIYLDIAHKGSLHSTLPLVHALVKPFSVHNSSSYNPIVDASLSRVINLLVITLRMCSNKHLIYGCCHALCLLSEEYLVTVYPDTWNALFSDLKSDNAVDVSSHHSQSSQNVPLEGSPNPSDLLCHLLSLVTNTSLCLDLVAHQHVLQLAGNLLCGAWYKLLIETHKNNNENQQDTKPDPYVFPLVEKLFQHLMRLLNTFTHILEEQYPIPLSNRPALPSLPNAPSLSPIKRKNKTKEEAVLSGTGSVKGSPNRIVDKVDTEKEKIGNKITGTVGQFHTLPLYMKLFEILKGAHGSYKISMDFQSSEKFCHLLKCALDVMSQMLEVSETLEMSKNAEEILCYLKSLMVMEPCSSVQCVRQLLKCLFGTNLVTLSQEAQLVLGICKKYSNSTKISASIPGLYHTVISYPYADFTHSLADKVIKGVSSDGSEELVSFRCLNWVKHGSDKLTSLLKSGSKGEKANLAAHIRLFEGVVIRALQQYTISSDVALQCQVLDLLAQLVQLRVNYCLLDADQIFIGYVIKQFDFIEEGQIANADILIPRIFYFLILLSYERYHSKPIISVPKILQLCDGLIASGQPPDKYVVRALQPVIEDLFLIRSMNKMDIGKELDAQREVIVSTLFKLVCYPQVLELFFLIIGHSRQEGEDKWRKTSRQIVDVILPLLSRQQIQIETQAQLNLLFKLLESVASNVFRPVDILLKALFSQPKDLNLSANIHRWMCMVLTVLRVLISQANEEAVLSRLSDMGITVKIYKLGLPPTFRCGKEHSENSLTHSTELSPSSVFSRFLFQVIGVVVESLCNHIYSPTLKFSDNTFLCQLTSHLLLYLTHMFQSGTFRRLSASAMSIIKGEEGPVDESLKYPIYYSVAEIGCLFLKLAAFYPTLVIQWCNILTLLNCDNRAFWSKIVMPSQEPVDINPSPLSKQSIQQKQTFLPSNLEMVRRGGILLLCDYVCENSTDVVQMTWLIVNHVNDIIDLSLETTVQDFISTIHRNPAASGLWIQAIINAHREDLLKPTFWKKALHCLENIHLTQSGKLLNLLVENFLATHHLLVANMCDRLACRRLEILLSEPSADLLCVQDIDNLVNGIKCSGITRRHKNFLSLCDKLKMMLSDEASPTSAHPLLDTSVQIQDVELNKEWYLKYVKRECFILRSSAQECAHLLSQLKYEDIMSVMSSKEFQHPILEQCLNLGAHLISSSEKYTTTRSDDPFLGVTESPGNALYRAAQGTLLQHLTDFMTLIPRTSKHQNRLHKIFAEESFWELLFFLAPATCCYLKTLDYLPGKNIPNDSLEDIALLSIVCCEAVVWIIQSGKSVSLDILKTTFLMLDKTLKNSELSVVVSAQFHVSWICSAISSVHLLISYLQQEESYPSLVLPFSLEDSNSLNQDQYLALKACIKIVELISWLENTKSCHLDIPEQVFTPLKSVIRGLARLPLVNSFARSPPILWQLGWTPEFSGSYKTSVPPPPGEYLQDRDVLKQYIYRINLLGWISRQQFEETWMALLGVLSATPIDDVDGKEEDQERIRTSCLAVKSITSLLLQTLLLPQPGNPQNSIFLMQPRDKPLAFQHTKCGKKLMCVRLPIHTALLKLLHFENRVDEQILNVNAERVAAPYPYSLSQVSLEYLSAAAGLVEENEDLDGSASSNSSPLSASIGGIASFQQREQCLASVGLDIHSCLHFLLDLYSQWLSPQSCPFTPLTLLTEVAKSVVALSDIFMEKAQFEWMLDTFLEVQRIHPAEDEIIAQYLIFGICKAAAVLGIEPDVLDRLRKLLELSLKSSYLPTRISTLHGLLYLLEQGGGDEAFPLLPTATEYIIKNLDTPCLSKPSNQSEDHILIMWAAAFYIVENYQEEISEDDFSQKIYQLSLSVCGQSDECVSNTVFLTVLHGLERLLVAEILTGKEANLLLKLTVDRIRTGTPVVSLAALGIFLSCMYIGKSTNMWSNELIIDVSKTLDTSHSSGRQMDSEFLLIAMERVTTLFDRIKRAYPFEVDVICGILPSFLMEFFPVQEILNKIITEFLSSQQPHPQLMAKVIFEVFQYLHKQSQQEIIHEWVLLSLSNFMQRSPLSMAVWSLSCFFVSATTNYWFQALFPHVQNRMGKMEEEDKVLFCIAGVNFRNQLQSDEQKLAYINTIKSIAVPQTPYADLLRCL</sequence>
<dbReference type="InterPro" id="IPR011989">
    <property type="entry name" value="ARM-like"/>
</dbReference>
<dbReference type="InterPro" id="IPR016024">
    <property type="entry name" value="ARM-type_fold"/>
</dbReference>
<proteinExistence type="evidence at transcript level"/>
<dbReference type="SUPFAM" id="SSF48371">
    <property type="entry name" value="ARM repeat"/>
    <property type="match status" value="3"/>
</dbReference>
<dbReference type="Pfam" id="PF12372">
    <property type="entry name" value="Htt_N-HEAT"/>
    <property type="match status" value="1"/>
</dbReference>
<dbReference type="InterPro" id="IPR048412">
    <property type="entry name" value="Htt_bridge"/>
</dbReference>
<dbReference type="Pfam" id="PF20926">
    <property type="entry name" value="Htt_N-HEAT_1"/>
    <property type="match status" value="1"/>
</dbReference>
<keyword evidence="6" id="KW-0539">Nucleus</keyword>
<evidence type="ECO:0000256" key="7">
    <source>
        <dbReference type="PROSITE-ProRule" id="PRU00103"/>
    </source>
</evidence>
<accession>A0A061QFU3</accession>